<evidence type="ECO:0000256" key="1">
    <source>
        <dbReference type="SAM" id="MobiDB-lite"/>
    </source>
</evidence>
<organism evidence="2 3">
    <name type="scientific">Vibrio variabilis</name>
    <dbReference type="NCBI Taxonomy" id="990271"/>
    <lineage>
        <taxon>Bacteria</taxon>
        <taxon>Pseudomonadati</taxon>
        <taxon>Pseudomonadota</taxon>
        <taxon>Gammaproteobacteria</taxon>
        <taxon>Vibrionales</taxon>
        <taxon>Vibrionaceae</taxon>
        <taxon>Vibrio</taxon>
    </lineage>
</organism>
<accession>A0ABQ0JLD2</accession>
<dbReference type="NCBIfam" id="TIGR01965">
    <property type="entry name" value="VCBS_repeat"/>
    <property type="match status" value="1"/>
</dbReference>
<evidence type="ECO:0000313" key="2">
    <source>
        <dbReference type="EMBL" id="GAL29569.1"/>
    </source>
</evidence>
<dbReference type="Gene3D" id="2.60.40.10">
    <property type="entry name" value="Immunoglobulins"/>
    <property type="match status" value="1"/>
</dbReference>
<sequence>MSVDPQTGEWIFTLDNSSSATQSLKEGESVENVVRHNRYR</sequence>
<dbReference type="EMBL" id="BBMS01000068">
    <property type="protein sequence ID" value="GAL29569.1"/>
    <property type="molecule type" value="Genomic_DNA"/>
</dbReference>
<dbReference type="InterPro" id="IPR013783">
    <property type="entry name" value="Ig-like_fold"/>
</dbReference>
<reference evidence="3" key="2">
    <citation type="submission" date="2014-09" db="EMBL/GenBank/DDBJ databases">
        <authorList>
            <consortium name="NBRP consortium"/>
            <person name="Sawabe T."/>
            <person name="Meirelles P."/>
            <person name="Nakanishi M."/>
            <person name="Sayaka M."/>
            <person name="Hattori M."/>
            <person name="Ohkuma M."/>
        </authorList>
    </citation>
    <scope>NUCLEOTIDE SEQUENCE [LARGE SCALE GENOMIC DNA]</scope>
    <source>
        <strain evidence="3">JCM 19239</strain>
    </source>
</reference>
<keyword evidence="3" id="KW-1185">Reference proteome</keyword>
<feature type="region of interest" description="Disordered" evidence="1">
    <location>
        <begin position="18"/>
        <end position="40"/>
    </location>
</feature>
<dbReference type="Proteomes" id="UP000029223">
    <property type="component" value="Unassembled WGS sequence"/>
</dbReference>
<proteinExistence type="predicted"/>
<evidence type="ECO:0000313" key="3">
    <source>
        <dbReference type="Proteomes" id="UP000029223"/>
    </source>
</evidence>
<protein>
    <submittedName>
        <fullName evidence="2">Uncharacterized protein</fullName>
    </submittedName>
</protein>
<comment type="caution">
    <text evidence="2">The sequence shown here is derived from an EMBL/GenBank/DDBJ whole genome shotgun (WGS) entry which is preliminary data.</text>
</comment>
<name>A0ABQ0JLD2_9VIBR</name>
<gene>
    <name evidence="2" type="ORF">JCM19239_2686</name>
</gene>
<dbReference type="InterPro" id="IPR010221">
    <property type="entry name" value="VCBS_dom"/>
</dbReference>
<reference evidence="3" key="1">
    <citation type="submission" date="2014-09" db="EMBL/GenBank/DDBJ databases">
        <title>Vibrio variabilis JCM 19239. (C206) whole genome shotgun sequence.</title>
        <authorList>
            <person name="Sawabe T."/>
            <person name="Meirelles P."/>
            <person name="Nakanishi M."/>
            <person name="Sayaka M."/>
            <person name="Hattori M."/>
            <person name="Ohkuma M."/>
        </authorList>
    </citation>
    <scope>NUCLEOTIDE SEQUENCE [LARGE SCALE GENOMIC DNA]</scope>
    <source>
        <strain evidence="3">JCM 19239</strain>
    </source>
</reference>